<dbReference type="InterPro" id="IPR020449">
    <property type="entry name" value="Tscrpt_reg_AraC-type_HTH"/>
</dbReference>
<dbReference type="OrthoDB" id="9813413at2"/>
<gene>
    <name evidence="5" type="ORF">CUS_7182</name>
</gene>
<dbReference type="InterPro" id="IPR018060">
    <property type="entry name" value="HTH_AraC"/>
</dbReference>
<dbReference type="PRINTS" id="PR00032">
    <property type="entry name" value="HTHARAC"/>
</dbReference>
<dbReference type="SUPFAM" id="SSF51215">
    <property type="entry name" value="Regulatory protein AraC"/>
    <property type="match status" value="1"/>
</dbReference>
<dbReference type="Pfam" id="PF02311">
    <property type="entry name" value="AraC_binding"/>
    <property type="match status" value="1"/>
</dbReference>
<dbReference type="PANTHER" id="PTHR43280:SF2">
    <property type="entry name" value="HTH-TYPE TRANSCRIPTIONAL REGULATOR EXSA"/>
    <property type="match status" value="1"/>
</dbReference>
<evidence type="ECO:0000256" key="3">
    <source>
        <dbReference type="ARBA" id="ARBA00023163"/>
    </source>
</evidence>
<keyword evidence="2" id="KW-0238">DNA-binding</keyword>
<evidence type="ECO:0000256" key="1">
    <source>
        <dbReference type="ARBA" id="ARBA00023015"/>
    </source>
</evidence>
<sequence>MNIIVYVGRNMKTFTCKQHCHDEWELVYCTGGGGRFEFQDRTLKYSAGDLVIIPPHVLHANNSDEGFTNIHINITDATFNFKEPLLISDDSEEHIRNAFTDAFYFFNSEINSRQLIIAAFGNLIVNYVIAFRNTKPLRDVVDEIKSNIMQNFTDCDYELDTYLKTIPFSYDYLRKLFKSEMGMTPHSYLTNLRIQMAEKLLCSSETVEQNISEIAYICGYSDSLYFSRVFKKNFGCSPKNYAAKRMKAGEV</sequence>
<feature type="domain" description="HTH araC/xylS-type" evidence="4">
    <location>
        <begin position="138"/>
        <end position="244"/>
    </location>
</feature>
<dbReference type="Pfam" id="PF12833">
    <property type="entry name" value="HTH_18"/>
    <property type="match status" value="1"/>
</dbReference>
<dbReference type="eggNOG" id="COG1917">
    <property type="taxonomic scope" value="Bacteria"/>
</dbReference>
<keyword evidence="1" id="KW-0805">Transcription regulation</keyword>
<dbReference type="PANTHER" id="PTHR43280">
    <property type="entry name" value="ARAC-FAMILY TRANSCRIPTIONAL REGULATOR"/>
    <property type="match status" value="1"/>
</dbReference>
<name>E9SDI6_RUMAL</name>
<evidence type="ECO:0000313" key="6">
    <source>
        <dbReference type="Proteomes" id="UP000004259"/>
    </source>
</evidence>
<dbReference type="SUPFAM" id="SSF46689">
    <property type="entry name" value="Homeodomain-like"/>
    <property type="match status" value="1"/>
</dbReference>
<proteinExistence type="predicted"/>
<dbReference type="InterPro" id="IPR009057">
    <property type="entry name" value="Homeodomain-like_sf"/>
</dbReference>
<keyword evidence="6" id="KW-1185">Reference proteome</keyword>
<dbReference type="InterPro" id="IPR014710">
    <property type="entry name" value="RmlC-like_jellyroll"/>
</dbReference>
<evidence type="ECO:0000256" key="2">
    <source>
        <dbReference type="ARBA" id="ARBA00023125"/>
    </source>
</evidence>
<dbReference type="AlphaFoldDB" id="E9SDI6"/>
<dbReference type="RefSeq" id="WP_002850397.1">
    <property type="nucleotide sequence ID" value="NZ_ADKM02000091.1"/>
</dbReference>
<reference evidence="5 6" key="1">
    <citation type="submission" date="2011-02" db="EMBL/GenBank/DDBJ databases">
        <authorList>
            <person name="Nelson K.E."/>
            <person name="Sutton G."/>
            <person name="Torralba M."/>
            <person name="Durkin S."/>
            <person name="Harkins D."/>
            <person name="Montgomery R."/>
            <person name="Ziemer C."/>
            <person name="Klaassens E."/>
            <person name="Ocuiv P."/>
            <person name="Morrison M."/>
        </authorList>
    </citation>
    <scope>NUCLEOTIDE SEQUENCE [LARGE SCALE GENOMIC DNA]</scope>
    <source>
        <strain evidence="5 6">8</strain>
    </source>
</reference>
<dbReference type="eggNOG" id="COG2207">
    <property type="taxonomic scope" value="Bacteria"/>
</dbReference>
<dbReference type="SMART" id="SM00342">
    <property type="entry name" value="HTH_ARAC"/>
    <property type="match status" value="1"/>
</dbReference>
<protein>
    <submittedName>
        <fullName evidence="5">Transcriptional regulator, AraC family</fullName>
    </submittedName>
</protein>
<comment type="caution">
    <text evidence="5">The sequence shown here is derived from an EMBL/GenBank/DDBJ whole genome shotgun (WGS) entry which is preliminary data.</text>
</comment>
<dbReference type="InterPro" id="IPR003313">
    <property type="entry name" value="AraC-bd"/>
</dbReference>
<evidence type="ECO:0000259" key="4">
    <source>
        <dbReference type="PROSITE" id="PS01124"/>
    </source>
</evidence>
<dbReference type="EMBL" id="ADKM02000091">
    <property type="protein sequence ID" value="EGC02535.1"/>
    <property type="molecule type" value="Genomic_DNA"/>
</dbReference>
<keyword evidence="3" id="KW-0804">Transcription</keyword>
<dbReference type="InterPro" id="IPR037923">
    <property type="entry name" value="HTH-like"/>
</dbReference>
<organism evidence="5 6">
    <name type="scientific">Ruminococcus albus 8</name>
    <dbReference type="NCBI Taxonomy" id="246199"/>
    <lineage>
        <taxon>Bacteria</taxon>
        <taxon>Bacillati</taxon>
        <taxon>Bacillota</taxon>
        <taxon>Clostridia</taxon>
        <taxon>Eubacteriales</taxon>
        <taxon>Oscillospiraceae</taxon>
        <taxon>Ruminococcus</taxon>
    </lineage>
</organism>
<dbReference type="Gene3D" id="2.60.120.10">
    <property type="entry name" value="Jelly Rolls"/>
    <property type="match status" value="1"/>
</dbReference>
<dbReference type="GO" id="GO:0043565">
    <property type="term" value="F:sequence-specific DNA binding"/>
    <property type="evidence" value="ECO:0007669"/>
    <property type="project" value="InterPro"/>
</dbReference>
<dbReference type="GO" id="GO:0003700">
    <property type="term" value="F:DNA-binding transcription factor activity"/>
    <property type="evidence" value="ECO:0007669"/>
    <property type="project" value="InterPro"/>
</dbReference>
<dbReference type="PROSITE" id="PS00041">
    <property type="entry name" value="HTH_ARAC_FAMILY_1"/>
    <property type="match status" value="1"/>
</dbReference>
<dbReference type="Proteomes" id="UP000004259">
    <property type="component" value="Unassembled WGS sequence"/>
</dbReference>
<dbReference type="STRING" id="246199.CUS_7182"/>
<dbReference type="InterPro" id="IPR018062">
    <property type="entry name" value="HTH_AraC-typ_CS"/>
</dbReference>
<evidence type="ECO:0000313" key="5">
    <source>
        <dbReference type="EMBL" id="EGC02535.1"/>
    </source>
</evidence>
<dbReference type="PROSITE" id="PS01124">
    <property type="entry name" value="HTH_ARAC_FAMILY_2"/>
    <property type="match status" value="1"/>
</dbReference>
<dbReference type="Gene3D" id="1.10.10.60">
    <property type="entry name" value="Homeodomain-like"/>
    <property type="match status" value="2"/>
</dbReference>
<accession>E9SDI6</accession>